<keyword evidence="1" id="KW-0732">Signal</keyword>
<protein>
    <recommendedName>
        <fullName evidence="4">Ig-like domain-containing protein</fullName>
    </recommendedName>
</protein>
<evidence type="ECO:0008006" key="4">
    <source>
        <dbReference type="Google" id="ProtNLM"/>
    </source>
</evidence>
<dbReference type="EMBL" id="JACGWV010000002">
    <property type="protein sequence ID" value="MBA8810222.1"/>
    <property type="molecule type" value="Genomic_DNA"/>
</dbReference>
<feature type="chain" id="PRO_5039041430" description="Ig-like domain-containing protein" evidence="1">
    <location>
        <begin position="26"/>
        <end position="489"/>
    </location>
</feature>
<sequence length="489" mass="52643">MLHHSRATAGSAALALLVTMLVATAQPAAAAVHDGTITTTAGSHTVTATVSVRDASVPQWGKTVTIDVSYASPTATVTAAPYATDLIVTNRATGGTRVLELTGSGTRQTARFAEDGSATGTFDVGFRGSVTADGVGATLDEDKVTSFTVTRETRPWIEVWPGMPAVGATYKVSAGMERFERGTYVPAKGATVTLWFTPKGSTTAVHKKTVTLGSSGRFSASFTNRGPGSWEMRYRGDQVYSPSSAAMTMSNFSSGTHTATYTQKMKDTWLSATVKASDIVMTHRGVTATVDVRFRHNGTRVVWDTDAFLEARNAQNETAFGDLAQVSGGHYSGKIRFDAYTSAGMHTVAAMTDVKVYYGPGDGDYDWHFMRTETVAPFVVRRITMLDTRLSTSTPKKGRDYTVQGRLRKLSVDQSNRASYRPASSVQVRLYFDPAGSAKSRYVKTVRTNSEGRFSTRTTATRSGMWTAKYVGTTTTYVGSTDSVRLTVR</sequence>
<organism evidence="2 3">
    <name type="scientific">Promicromonospora sukumoe</name>
    <dbReference type="NCBI Taxonomy" id="88382"/>
    <lineage>
        <taxon>Bacteria</taxon>
        <taxon>Bacillati</taxon>
        <taxon>Actinomycetota</taxon>
        <taxon>Actinomycetes</taxon>
        <taxon>Micrococcales</taxon>
        <taxon>Promicromonosporaceae</taxon>
        <taxon>Promicromonospora</taxon>
    </lineage>
</organism>
<proteinExistence type="predicted"/>
<comment type="caution">
    <text evidence="2">The sequence shown here is derived from an EMBL/GenBank/DDBJ whole genome shotgun (WGS) entry which is preliminary data.</text>
</comment>
<dbReference type="AlphaFoldDB" id="A0A7W3PG08"/>
<name>A0A7W3PG08_9MICO</name>
<reference evidence="2 3" key="1">
    <citation type="submission" date="2020-07" db="EMBL/GenBank/DDBJ databases">
        <title>Sequencing the genomes of 1000 actinobacteria strains.</title>
        <authorList>
            <person name="Klenk H.-P."/>
        </authorList>
    </citation>
    <scope>NUCLEOTIDE SEQUENCE [LARGE SCALE GENOMIC DNA]</scope>
    <source>
        <strain evidence="2 3">DSM 44121</strain>
    </source>
</reference>
<accession>A0A7W3PG08</accession>
<dbReference type="RefSeq" id="WP_182619363.1">
    <property type="nucleotide sequence ID" value="NZ_BAAATF010000010.1"/>
</dbReference>
<evidence type="ECO:0000313" key="3">
    <source>
        <dbReference type="Proteomes" id="UP000540568"/>
    </source>
</evidence>
<feature type="signal peptide" evidence="1">
    <location>
        <begin position="1"/>
        <end position="25"/>
    </location>
</feature>
<evidence type="ECO:0000256" key="1">
    <source>
        <dbReference type="SAM" id="SignalP"/>
    </source>
</evidence>
<gene>
    <name evidence="2" type="ORF">FHX71_004198</name>
</gene>
<dbReference type="Proteomes" id="UP000540568">
    <property type="component" value="Unassembled WGS sequence"/>
</dbReference>
<keyword evidence="3" id="KW-1185">Reference proteome</keyword>
<evidence type="ECO:0000313" key="2">
    <source>
        <dbReference type="EMBL" id="MBA8810222.1"/>
    </source>
</evidence>